<feature type="site" description="Transition state stabilizer" evidence="9">
    <location>
        <position position="17"/>
    </location>
</feature>
<evidence type="ECO:0000256" key="9">
    <source>
        <dbReference type="HAMAP-Rule" id="MF_00151"/>
    </source>
</evidence>
<accession>A0A1B1Y6P3</accession>
<dbReference type="InterPro" id="IPR004821">
    <property type="entry name" value="Cyt_trans-like"/>
</dbReference>
<protein>
    <recommendedName>
        <fullName evidence="9">Phosphopantetheine adenylyltransferase</fullName>
        <ecNumber evidence="9">2.7.7.3</ecNumber>
    </recommendedName>
    <alternativeName>
        <fullName evidence="9">Dephospho-CoA pyrophosphorylase</fullName>
    </alternativeName>
    <alternativeName>
        <fullName evidence="9">Pantetheine-phosphate adenylyltransferase</fullName>
        <shortName evidence="9">PPAT</shortName>
    </alternativeName>
</protein>
<gene>
    <name evidence="9" type="primary">coaD</name>
    <name evidence="11" type="ORF">AXE80_09180</name>
</gene>
<evidence type="ECO:0000313" key="11">
    <source>
        <dbReference type="EMBL" id="ANW96440.1"/>
    </source>
</evidence>
<evidence type="ECO:0000256" key="2">
    <source>
        <dbReference type="ARBA" id="ARBA00022679"/>
    </source>
</evidence>
<feature type="domain" description="Cytidyltransferase-like" evidence="10">
    <location>
        <begin position="5"/>
        <end position="132"/>
    </location>
</feature>
<feature type="binding site" evidence="9">
    <location>
        <position position="73"/>
    </location>
    <ligand>
        <name>substrate</name>
    </ligand>
</feature>
<comment type="cofactor">
    <cofactor evidence="9">
        <name>Mg(2+)</name>
        <dbReference type="ChEBI" id="CHEBI:18420"/>
    </cofactor>
</comment>
<keyword evidence="12" id="KW-1185">Reference proteome</keyword>
<keyword evidence="3 9" id="KW-0548">Nucleotidyltransferase</keyword>
<dbReference type="GO" id="GO:0004595">
    <property type="term" value="F:pantetheine-phosphate adenylyltransferase activity"/>
    <property type="evidence" value="ECO:0007669"/>
    <property type="project" value="UniProtKB-UniRule"/>
</dbReference>
<evidence type="ECO:0000256" key="1">
    <source>
        <dbReference type="ARBA" id="ARBA00022490"/>
    </source>
</evidence>
<comment type="subunit">
    <text evidence="9">Homohexamer.</text>
</comment>
<dbReference type="GO" id="GO:0015937">
    <property type="term" value="P:coenzyme A biosynthetic process"/>
    <property type="evidence" value="ECO:0007669"/>
    <property type="project" value="UniProtKB-UniRule"/>
</dbReference>
<dbReference type="InterPro" id="IPR014729">
    <property type="entry name" value="Rossmann-like_a/b/a_fold"/>
</dbReference>
<evidence type="ECO:0000313" key="12">
    <source>
        <dbReference type="Proteomes" id="UP000092967"/>
    </source>
</evidence>
<feature type="binding site" evidence="9">
    <location>
        <begin position="122"/>
        <end position="128"/>
    </location>
    <ligand>
        <name>ATP</name>
        <dbReference type="ChEBI" id="CHEBI:30616"/>
    </ligand>
</feature>
<evidence type="ECO:0000256" key="5">
    <source>
        <dbReference type="ARBA" id="ARBA00022840"/>
    </source>
</evidence>
<dbReference type="NCBIfam" id="TIGR00125">
    <property type="entry name" value="cyt_tran_rel"/>
    <property type="match status" value="1"/>
</dbReference>
<dbReference type="Gene3D" id="3.40.50.620">
    <property type="entry name" value="HUPs"/>
    <property type="match status" value="1"/>
</dbReference>
<dbReference type="PANTHER" id="PTHR21342:SF1">
    <property type="entry name" value="PHOSPHOPANTETHEINE ADENYLYLTRANSFERASE"/>
    <property type="match status" value="1"/>
</dbReference>
<comment type="pathway">
    <text evidence="9">Cofactor biosynthesis; coenzyme A biosynthesis; CoA from (R)-pantothenate: step 4/5.</text>
</comment>
<dbReference type="RefSeq" id="WP_068826563.1">
    <property type="nucleotide sequence ID" value="NZ_CP014224.1"/>
</dbReference>
<evidence type="ECO:0000256" key="3">
    <source>
        <dbReference type="ARBA" id="ARBA00022695"/>
    </source>
</evidence>
<keyword evidence="2 9" id="KW-0808">Transferase</keyword>
<name>A0A1B1Y6P3_9FLAO</name>
<feature type="binding site" evidence="9">
    <location>
        <begin position="9"/>
        <end position="10"/>
    </location>
    <ligand>
        <name>ATP</name>
        <dbReference type="ChEBI" id="CHEBI:30616"/>
    </ligand>
</feature>
<dbReference type="GO" id="GO:0005737">
    <property type="term" value="C:cytoplasm"/>
    <property type="evidence" value="ECO:0007669"/>
    <property type="project" value="UniProtKB-SubCell"/>
</dbReference>
<dbReference type="KEGG" id="wfu:AXE80_09180"/>
<comment type="similarity">
    <text evidence="9">Belongs to the bacterial CoaD family.</text>
</comment>
<evidence type="ECO:0000256" key="7">
    <source>
        <dbReference type="ARBA" id="ARBA00022993"/>
    </source>
</evidence>
<comment type="function">
    <text evidence="9">Reversibly transfers an adenylyl group from ATP to 4'-phosphopantetheine, yielding dephospho-CoA (dPCoA) and pyrophosphate.</text>
</comment>
<dbReference type="Pfam" id="PF01467">
    <property type="entry name" value="CTP_transf_like"/>
    <property type="match status" value="1"/>
</dbReference>
<keyword evidence="5 9" id="KW-0067">ATP-binding</keyword>
<feature type="binding site" evidence="9">
    <location>
        <position position="41"/>
    </location>
    <ligand>
        <name>substrate</name>
    </ligand>
</feature>
<evidence type="ECO:0000256" key="6">
    <source>
        <dbReference type="ARBA" id="ARBA00022842"/>
    </source>
</evidence>
<evidence type="ECO:0000256" key="4">
    <source>
        <dbReference type="ARBA" id="ARBA00022741"/>
    </source>
</evidence>
<organism evidence="11 12">
    <name type="scientific">Wenyingzhuangia fucanilytica</name>
    <dbReference type="NCBI Taxonomy" id="1790137"/>
    <lineage>
        <taxon>Bacteria</taxon>
        <taxon>Pseudomonadati</taxon>
        <taxon>Bacteroidota</taxon>
        <taxon>Flavobacteriia</taxon>
        <taxon>Flavobacteriales</taxon>
        <taxon>Flavobacteriaceae</taxon>
        <taxon>Wenyingzhuangia</taxon>
    </lineage>
</organism>
<keyword evidence="6 9" id="KW-0460">Magnesium</keyword>
<keyword evidence="1 9" id="KW-0963">Cytoplasm</keyword>
<dbReference type="OrthoDB" id="9806661at2"/>
<proteinExistence type="inferred from homology"/>
<feature type="binding site" evidence="9">
    <location>
        <position position="17"/>
    </location>
    <ligand>
        <name>ATP</name>
        <dbReference type="ChEBI" id="CHEBI:30616"/>
    </ligand>
</feature>
<keyword evidence="7 9" id="KW-0173">Coenzyme A biosynthesis</keyword>
<comment type="catalytic activity">
    <reaction evidence="8 9">
        <text>(R)-4'-phosphopantetheine + ATP + H(+) = 3'-dephospho-CoA + diphosphate</text>
        <dbReference type="Rhea" id="RHEA:19801"/>
        <dbReference type="ChEBI" id="CHEBI:15378"/>
        <dbReference type="ChEBI" id="CHEBI:30616"/>
        <dbReference type="ChEBI" id="CHEBI:33019"/>
        <dbReference type="ChEBI" id="CHEBI:57328"/>
        <dbReference type="ChEBI" id="CHEBI:61723"/>
        <dbReference type="EC" id="2.7.7.3"/>
    </reaction>
</comment>
<dbReference type="EMBL" id="CP014224">
    <property type="protein sequence ID" value="ANW96440.1"/>
    <property type="molecule type" value="Genomic_DNA"/>
</dbReference>
<dbReference type="PRINTS" id="PR01020">
    <property type="entry name" value="LPSBIOSNTHSS"/>
</dbReference>
<feature type="binding site" evidence="9">
    <location>
        <position position="98"/>
    </location>
    <ligand>
        <name>ATP</name>
        <dbReference type="ChEBI" id="CHEBI:30616"/>
    </ligand>
</feature>
<feature type="binding site" evidence="9">
    <location>
        <begin position="88"/>
        <end position="90"/>
    </location>
    <ligand>
        <name>ATP</name>
        <dbReference type="ChEBI" id="CHEBI:30616"/>
    </ligand>
</feature>
<dbReference type="HAMAP" id="MF_00151">
    <property type="entry name" value="PPAT_bact"/>
    <property type="match status" value="1"/>
</dbReference>
<dbReference type="Proteomes" id="UP000092967">
    <property type="component" value="Chromosome"/>
</dbReference>
<dbReference type="SUPFAM" id="SSF52374">
    <property type="entry name" value="Nucleotidylyl transferase"/>
    <property type="match status" value="1"/>
</dbReference>
<comment type="subcellular location">
    <subcellularLocation>
        <location evidence="9">Cytoplasm</location>
    </subcellularLocation>
</comment>
<dbReference type="InterPro" id="IPR001980">
    <property type="entry name" value="PPAT"/>
</dbReference>
<reference evidence="11 12" key="1">
    <citation type="submission" date="2016-02" db="EMBL/GenBank/DDBJ databases">
        <authorList>
            <person name="Wen L."/>
            <person name="He K."/>
            <person name="Yang H."/>
        </authorList>
    </citation>
    <scope>NUCLEOTIDE SEQUENCE [LARGE SCALE GENOMIC DNA]</scope>
    <source>
        <strain evidence="11 12">CZ1127</strain>
    </source>
</reference>
<dbReference type="AlphaFoldDB" id="A0A1B1Y6P3"/>
<sequence>MKKAVFPGSFDPITLGHVDVIKRALPLFDELIIAIGINDTKKYRFSLKERLSFIEKTFEHVPNLKVETYTGLTTEFCKEVNADFLLRGLRNPADFEFEKAIAITNRRLTGIDTVFLLTSADTSFISSSIVRDLLKHGGDLSQFAPKAVIDGSK</sequence>
<dbReference type="UniPathway" id="UPA00241">
    <property type="reaction ID" value="UER00355"/>
</dbReference>
<dbReference type="STRING" id="1790137.AXE80_09180"/>
<dbReference type="CDD" id="cd02163">
    <property type="entry name" value="PPAT"/>
    <property type="match status" value="1"/>
</dbReference>
<dbReference type="GO" id="GO:0005524">
    <property type="term" value="F:ATP binding"/>
    <property type="evidence" value="ECO:0007669"/>
    <property type="project" value="UniProtKB-KW"/>
</dbReference>
<dbReference type="PANTHER" id="PTHR21342">
    <property type="entry name" value="PHOSPHOPANTETHEINE ADENYLYLTRANSFERASE"/>
    <property type="match status" value="1"/>
</dbReference>
<keyword evidence="4 9" id="KW-0547">Nucleotide-binding</keyword>
<dbReference type="NCBIfam" id="TIGR01510">
    <property type="entry name" value="coaD_prev_kdtB"/>
    <property type="match status" value="1"/>
</dbReference>
<dbReference type="EC" id="2.7.7.3" evidence="9"/>
<evidence type="ECO:0000259" key="10">
    <source>
        <dbReference type="Pfam" id="PF01467"/>
    </source>
</evidence>
<feature type="binding site" evidence="9">
    <location>
        <position position="87"/>
    </location>
    <ligand>
        <name>substrate</name>
    </ligand>
</feature>
<feature type="binding site" evidence="9">
    <location>
        <position position="9"/>
    </location>
    <ligand>
        <name>substrate</name>
    </ligand>
</feature>
<evidence type="ECO:0000256" key="8">
    <source>
        <dbReference type="ARBA" id="ARBA00029346"/>
    </source>
</evidence>